<dbReference type="AlphaFoldDB" id="A0A9D7HT48"/>
<name>A0A9D7HT48_9PROT</name>
<dbReference type="Proteomes" id="UP000807785">
    <property type="component" value="Unassembled WGS sequence"/>
</dbReference>
<protein>
    <submittedName>
        <fullName evidence="1">Uncharacterized protein</fullName>
    </submittedName>
</protein>
<evidence type="ECO:0000313" key="1">
    <source>
        <dbReference type="EMBL" id="MBK6975326.1"/>
    </source>
</evidence>
<dbReference type="EMBL" id="JADJEV010000005">
    <property type="protein sequence ID" value="MBK6975326.1"/>
    <property type="molecule type" value="Genomic_DNA"/>
</dbReference>
<evidence type="ECO:0000313" key="2">
    <source>
        <dbReference type="Proteomes" id="UP000807785"/>
    </source>
</evidence>
<reference evidence="1" key="1">
    <citation type="submission" date="2020-10" db="EMBL/GenBank/DDBJ databases">
        <title>Connecting structure to function with the recovery of over 1000 high-quality activated sludge metagenome-assembled genomes encoding full-length rRNA genes using long-read sequencing.</title>
        <authorList>
            <person name="Singleton C.M."/>
            <person name="Petriglieri F."/>
            <person name="Kristensen J.M."/>
            <person name="Kirkegaard R.H."/>
            <person name="Michaelsen T.Y."/>
            <person name="Andersen M.H."/>
            <person name="Karst S.M."/>
            <person name="Dueholm M.S."/>
            <person name="Nielsen P.H."/>
            <person name="Albertsen M."/>
        </authorList>
    </citation>
    <scope>NUCLEOTIDE SEQUENCE</scope>
    <source>
        <strain evidence="1">Bjer_18-Q3-R1-45_BAT3C.347</strain>
    </source>
</reference>
<comment type="caution">
    <text evidence="1">The sequence shown here is derived from an EMBL/GenBank/DDBJ whole genome shotgun (WGS) entry which is preliminary data.</text>
</comment>
<sequence length="310" mass="34600">MSTESKFEMATLRFEGERFAGHALDVECTLELIAYRDLVLECAKSLWRAKYPSRVNLPKGFGKEFRLQFDRLEDGSARVPLQRIRAYGEQGELELTDEFDEAVALIDQAIAAANDDDLLPNRFPANVIPLFRDFGKTLREDEVLFTRARGASAEAAYTAKARRRLADWVDSTYEDVVDVAGEVRMANVGPGRFALQVESSGCQCLVEGKYSADDEAQVLDALHEHRTARLRVRGVGEFGTLDRMLKRFARVDAVDLVGRGTGEYDDSAQPIWDQLIAIGQSAPEGAWDSVPTDLSVRIDEVVYRSGEPRS</sequence>
<organism evidence="1 2">
    <name type="scientific">Candidatus Methylophosphatis roskildensis</name>
    <dbReference type="NCBI Taxonomy" id="2899263"/>
    <lineage>
        <taxon>Bacteria</taxon>
        <taxon>Pseudomonadati</taxon>
        <taxon>Pseudomonadota</taxon>
        <taxon>Betaproteobacteria</taxon>
        <taxon>Nitrosomonadales</taxon>
        <taxon>Sterolibacteriaceae</taxon>
        <taxon>Candidatus Methylophosphatis</taxon>
    </lineage>
</organism>
<gene>
    <name evidence="1" type="ORF">IPH26_21080</name>
</gene>
<proteinExistence type="predicted"/>
<accession>A0A9D7HT48</accession>